<dbReference type="GO" id="GO:0009986">
    <property type="term" value="C:cell surface"/>
    <property type="evidence" value="ECO:0007669"/>
    <property type="project" value="TreeGrafter"/>
</dbReference>
<gene>
    <name evidence="10" type="ORF">H072_9334</name>
</gene>
<accession>S8A247</accession>
<evidence type="ECO:0000256" key="1">
    <source>
        <dbReference type="ARBA" id="ARBA00004191"/>
    </source>
</evidence>
<feature type="signal peptide" evidence="9">
    <location>
        <begin position="1"/>
        <end position="19"/>
    </location>
</feature>
<dbReference type="GO" id="GO:0005576">
    <property type="term" value="C:extracellular region"/>
    <property type="evidence" value="ECO:0007669"/>
    <property type="project" value="TreeGrafter"/>
</dbReference>
<comment type="subcellular location">
    <subcellularLocation>
        <location evidence="1">Secreted</location>
        <location evidence="1">Cell wall</location>
    </subcellularLocation>
</comment>
<keyword evidence="6" id="KW-0378">Hydrolase</keyword>
<dbReference type="InterPro" id="IPR017853">
    <property type="entry name" value="GH"/>
</dbReference>
<keyword evidence="5 9" id="KW-0732">Signal</keyword>
<dbReference type="Gene3D" id="3.20.20.80">
    <property type="entry name" value="Glycosidases"/>
    <property type="match status" value="1"/>
</dbReference>
<evidence type="ECO:0000256" key="4">
    <source>
        <dbReference type="ARBA" id="ARBA00022525"/>
    </source>
</evidence>
<protein>
    <recommendedName>
        <fullName evidence="12">Glucan endo-1,3-beta-glucosidase eglC</fullName>
    </recommendedName>
</protein>
<name>S8A247_DACHA</name>
<keyword evidence="4" id="KW-0964">Secreted</keyword>
<dbReference type="AlphaFoldDB" id="S8A247"/>
<feature type="compositionally biased region" description="Low complexity" evidence="8">
    <location>
        <begin position="455"/>
        <end position="476"/>
    </location>
</feature>
<dbReference type="OMA" id="YPYYENQ"/>
<feature type="region of interest" description="Disordered" evidence="8">
    <location>
        <begin position="318"/>
        <end position="481"/>
    </location>
</feature>
<dbReference type="Proteomes" id="UP000015100">
    <property type="component" value="Unassembled WGS sequence"/>
</dbReference>
<keyword evidence="11" id="KW-1185">Reference proteome</keyword>
<evidence type="ECO:0000256" key="6">
    <source>
        <dbReference type="ARBA" id="ARBA00022801"/>
    </source>
</evidence>
<feature type="compositionally biased region" description="Pro residues" evidence="8">
    <location>
        <begin position="364"/>
        <end position="374"/>
    </location>
</feature>
<comment type="caution">
    <text evidence="10">The sequence shown here is derived from an EMBL/GenBank/DDBJ whole genome shotgun (WGS) entry which is preliminary data.</text>
</comment>
<feature type="compositionally biased region" description="Low complexity" evidence="8">
    <location>
        <begin position="323"/>
        <end position="363"/>
    </location>
</feature>
<feature type="compositionally biased region" description="Low complexity" evidence="8">
    <location>
        <begin position="375"/>
        <end position="447"/>
    </location>
</feature>
<evidence type="ECO:0000256" key="2">
    <source>
        <dbReference type="ARBA" id="ARBA00008773"/>
    </source>
</evidence>
<dbReference type="STRING" id="1284197.S8A247"/>
<dbReference type="SUPFAM" id="SSF51445">
    <property type="entry name" value="(Trans)glycosidases"/>
    <property type="match status" value="1"/>
</dbReference>
<dbReference type="EMBL" id="AQGS01000759">
    <property type="protein sequence ID" value="EPS37075.1"/>
    <property type="molecule type" value="Genomic_DNA"/>
</dbReference>
<dbReference type="Pfam" id="PF00332">
    <property type="entry name" value="Glyco_hydro_17"/>
    <property type="match status" value="1"/>
</dbReference>
<dbReference type="OrthoDB" id="77201at2759"/>
<dbReference type="HOGENOM" id="CLU_028820_1_1_1"/>
<dbReference type="GO" id="GO:0071555">
    <property type="term" value="P:cell wall organization"/>
    <property type="evidence" value="ECO:0007669"/>
    <property type="project" value="TreeGrafter"/>
</dbReference>
<feature type="chain" id="PRO_5004560154" description="Glucan endo-1,3-beta-glucosidase eglC" evidence="9">
    <location>
        <begin position="20"/>
        <end position="639"/>
    </location>
</feature>
<comment type="similarity">
    <text evidence="2 7">Belongs to the glycosyl hydrolase 17 family.</text>
</comment>
<dbReference type="eggNOG" id="ENOG502SI3D">
    <property type="taxonomic scope" value="Eukaryota"/>
</dbReference>
<dbReference type="GO" id="GO:0005975">
    <property type="term" value="P:carbohydrate metabolic process"/>
    <property type="evidence" value="ECO:0007669"/>
    <property type="project" value="InterPro"/>
</dbReference>
<evidence type="ECO:0000256" key="5">
    <source>
        <dbReference type="ARBA" id="ARBA00022729"/>
    </source>
</evidence>
<dbReference type="InterPro" id="IPR050732">
    <property type="entry name" value="Beta-glucan_modifiers"/>
</dbReference>
<reference evidence="10 11" key="1">
    <citation type="journal article" date="2013" name="PLoS Genet.">
        <title>Genomic mechanisms accounting for the adaptation to parasitism in nematode-trapping fungi.</title>
        <authorList>
            <person name="Meerupati T."/>
            <person name="Andersson K.M."/>
            <person name="Friman E."/>
            <person name="Kumar D."/>
            <person name="Tunlid A."/>
            <person name="Ahren D."/>
        </authorList>
    </citation>
    <scope>NUCLEOTIDE SEQUENCE [LARGE SCALE GENOMIC DNA]</scope>
    <source>
        <strain evidence="10 11">CBS 200.50</strain>
    </source>
</reference>
<dbReference type="GO" id="GO:0009277">
    <property type="term" value="C:fungal-type cell wall"/>
    <property type="evidence" value="ECO:0007669"/>
    <property type="project" value="TreeGrafter"/>
</dbReference>
<dbReference type="GO" id="GO:0042973">
    <property type="term" value="F:glucan endo-1,3-beta-D-glucosidase activity"/>
    <property type="evidence" value="ECO:0007669"/>
    <property type="project" value="TreeGrafter"/>
</dbReference>
<dbReference type="InterPro" id="IPR000490">
    <property type="entry name" value="Glyco_hydro_17"/>
</dbReference>
<evidence type="ECO:0000313" key="10">
    <source>
        <dbReference type="EMBL" id="EPS37075.1"/>
    </source>
</evidence>
<proteinExistence type="inferred from homology"/>
<sequence>MVGKSLVLSVLAAVAAVNADEYLGFNYGATKANGQIKVYDDFKEEFELAQKLPGAAGKFTSARLYTMIQGPSKDDPITAFQAAIDTKTSILLGIWCSAGPEIVNNEISALTKAIKQYGTKFTDLVVGLSVGSEDLYRNSVMGIENKSGIGAQPNDLVNYIKQVRAALAGTPLSKVQIGHVDTWTVWVNGTNQPVIDALDWIGFDAYPYFQSTMANSIDVAADLFWQAYETTQKATGKEVWITETGWPVAGKDMNLAKANVPDAQQYWNQIGCAIFGKYKTWWYMLRDADPDAPETEFGVLDKDLTPYYDLSCKNAKPVNSPLAATSTTGTSPATTGGSRASQTSGMSTLTTTTSSVSSTVPTTSTPPPPPPAPAPSTSDPSSGTASDSTSNPVSSPTTDTTLTPTSTPTSAPSSNPTSNPTSDPTSSSPSSANSTVPPTRVTSTSFSLASPEIRVSSPSSSSVVLSSSPSVSPAPSGSGGSTNLASVFGGAVGGIFALVPSTETTQKPRVELLAIESSNMFHQRSLKSSLRGVRAILVCLAKLRSISKRHRPPDTETHSNPLTALYAESLTTSIPHTPSYIVDRRFTFRSTYAVDAPSAPTSTGTSGAQATDPANSGFAVKATMGFVAAQALVAAFFLL</sequence>
<evidence type="ECO:0008006" key="12">
    <source>
        <dbReference type="Google" id="ProtNLM"/>
    </source>
</evidence>
<keyword evidence="3" id="KW-0134">Cell wall</keyword>
<evidence type="ECO:0000256" key="9">
    <source>
        <dbReference type="SAM" id="SignalP"/>
    </source>
</evidence>
<dbReference type="PANTHER" id="PTHR16631">
    <property type="entry name" value="GLUCAN 1,3-BETA-GLUCOSIDASE"/>
    <property type="match status" value="1"/>
</dbReference>
<reference evidence="11" key="2">
    <citation type="submission" date="2013-04" db="EMBL/GenBank/DDBJ databases">
        <title>Genomic mechanisms accounting for the adaptation to parasitism in nematode-trapping fungi.</title>
        <authorList>
            <person name="Ahren D.G."/>
        </authorList>
    </citation>
    <scope>NUCLEOTIDE SEQUENCE [LARGE SCALE GENOMIC DNA]</scope>
    <source>
        <strain evidence="11">CBS 200.50</strain>
    </source>
</reference>
<organism evidence="10 11">
    <name type="scientific">Dactylellina haptotyla (strain CBS 200.50)</name>
    <name type="common">Nematode-trapping fungus</name>
    <name type="synonym">Monacrosporium haptotylum</name>
    <dbReference type="NCBI Taxonomy" id="1284197"/>
    <lineage>
        <taxon>Eukaryota</taxon>
        <taxon>Fungi</taxon>
        <taxon>Dikarya</taxon>
        <taxon>Ascomycota</taxon>
        <taxon>Pezizomycotina</taxon>
        <taxon>Orbiliomycetes</taxon>
        <taxon>Orbiliales</taxon>
        <taxon>Orbiliaceae</taxon>
        <taxon>Dactylellina</taxon>
    </lineage>
</organism>
<evidence type="ECO:0000313" key="11">
    <source>
        <dbReference type="Proteomes" id="UP000015100"/>
    </source>
</evidence>
<dbReference type="PANTHER" id="PTHR16631:SF16">
    <property type="entry name" value="GPI-ANCHORED CELL WALL BETA-1,3-ENDOGLUCANASE EGLC"/>
    <property type="match status" value="1"/>
</dbReference>
<evidence type="ECO:0000256" key="3">
    <source>
        <dbReference type="ARBA" id="ARBA00022512"/>
    </source>
</evidence>
<evidence type="ECO:0000256" key="8">
    <source>
        <dbReference type="SAM" id="MobiDB-lite"/>
    </source>
</evidence>
<evidence type="ECO:0000256" key="7">
    <source>
        <dbReference type="RuleBase" id="RU004335"/>
    </source>
</evidence>